<dbReference type="GO" id="GO:0005524">
    <property type="term" value="F:ATP binding"/>
    <property type="evidence" value="ECO:0007669"/>
    <property type="project" value="InterPro"/>
</dbReference>
<feature type="domain" description="Protein kinase" evidence="1">
    <location>
        <begin position="29"/>
        <end position="264"/>
    </location>
</feature>
<dbReference type="GO" id="GO:0004674">
    <property type="term" value="F:protein serine/threonine kinase activity"/>
    <property type="evidence" value="ECO:0000318"/>
    <property type="project" value="GO_Central"/>
</dbReference>
<dbReference type="eggNOG" id="KOG0660">
    <property type="taxonomic scope" value="Eukaryota"/>
</dbReference>
<gene>
    <name evidence="2" type="ORF">GSPATT00038849001</name>
</gene>
<reference evidence="2 3" key="1">
    <citation type="journal article" date="2006" name="Nature">
        <title>Global trends of whole-genome duplications revealed by the ciliate Paramecium tetraurelia.</title>
        <authorList>
            <consortium name="Genoscope"/>
            <person name="Aury J.-M."/>
            <person name="Jaillon O."/>
            <person name="Duret L."/>
            <person name="Noel B."/>
            <person name="Jubin C."/>
            <person name="Porcel B.M."/>
            <person name="Segurens B."/>
            <person name="Daubin V."/>
            <person name="Anthouard V."/>
            <person name="Aiach N."/>
            <person name="Arnaiz O."/>
            <person name="Billaut A."/>
            <person name="Beisson J."/>
            <person name="Blanc I."/>
            <person name="Bouhouche K."/>
            <person name="Camara F."/>
            <person name="Duharcourt S."/>
            <person name="Guigo R."/>
            <person name="Gogendeau D."/>
            <person name="Katinka M."/>
            <person name="Keller A.-M."/>
            <person name="Kissmehl R."/>
            <person name="Klotz C."/>
            <person name="Koll F."/>
            <person name="Le Moue A."/>
            <person name="Lepere C."/>
            <person name="Malinsky S."/>
            <person name="Nowacki M."/>
            <person name="Nowak J.K."/>
            <person name="Plattner H."/>
            <person name="Poulain J."/>
            <person name="Ruiz F."/>
            <person name="Serrano V."/>
            <person name="Zagulski M."/>
            <person name="Dessen P."/>
            <person name="Betermier M."/>
            <person name="Weissenbach J."/>
            <person name="Scarpelli C."/>
            <person name="Schachter V."/>
            <person name="Sperling L."/>
            <person name="Meyer E."/>
            <person name="Cohen J."/>
            <person name="Wincker P."/>
        </authorList>
    </citation>
    <scope>NUCLEOTIDE SEQUENCE [LARGE SCALE GENOMIC DNA]</scope>
    <source>
        <strain evidence="2 3">Stock d4-2</strain>
    </source>
</reference>
<proteinExistence type="predicted"/>
<dbReference type="KEGG" id="ptm:GSPATT00038849001"/>
<dbReference type="Pfam" id="PF00069">
    <property type="entry name" value="Pkinase"/>
    <property type="match status" value="1"/>
</dbReference>
<dbReference type="GeneID" id="5026380"/>
<dbReference type="PANTHER" id="PTHR44167">
    <property type="entry name" value="OVARIAN-SPECIFIC SERINE/THREONINE-PROTEIN KINASE LOK-RELATED"/>
    <property type="match status" value="1"/>
</dbReference>
<evidence type="ECO:0000259" key="1">
    <source>
        <dbReference type="PROSITE" id="PS50011"/>
    </source>
</evidence>
<dbReference type="CDD" id="cd00180">
    <property type="entry name" value="PKc"/>
    <property type="match status" value="1"/>
</dbReference>
<dbReference type="PANTHER" id="PTHR44167:SF24">
    <property type="entry name" value="SERINE_THREONINE-PROTEIN KINASE CHK2"/>
    <property type="match status" value="1"/>
</dbReference>
<sequence length="264" mass="30950">MVFYNQKFRILSLIKSLMPKLQNFQTDNLRLSKRLDGEVKAKFFEAEVKEWKKKFPNKVAIKKQHMLNQKEKNIIEAIMKYQEQHELKESNKQPSTQLVKIYDIIQMNSESAFVMELGENNLLFYLKNNKPSLKKILQINQLSQSIRFIHQDLKSMHRDIKPENFIYIGDQFKLIDFGTVRYNTNIDKTIQIGTTLYQAPEMVNGQSNHTEAIDIWSLGCVFYEFFGPEPLFYGKIQTAVKNDIQSIITNQKDLKEKINSNKGG</sequence>
<dbReference type="OrthoDB" id="544350at2759"/>
<keyword evidence="3" id="KW-1185">Reference proteome</keyword>
<dbReference type="InParanoid" id="A0CQX6"/>
<evidence type="ECO:0000313" key="2">
    <source>
        <dbReference type="EMBL" id="CAK73193.1"/>
    </source>
</evidence>
<dbReference type="HOGENOM" id="CLU_1055433_0_0_1"/>
<dbReference type="Proteomes" id="UP000000600">
    <property type="component" value="Unassembled WGS sequence"/>
</dbReference>
<dbReference type="GO" id="GO:0035556">
    <property type="term" value="P:intracellular signal transduction"/>
    <property type="evidence" value="ECO:0000318"/>
    <property type="project" value="GO_Central"/>
</dbReference>
<dbReference type="RefSeq" id="XP_001440590.1">
    <property type="nucleotide sequence ID" value="XM_001440553.1"/>
</dbReference>
<dbReference type="GO" id="GO:0005737">
    <property type="term" value="C:cytoplasm"/>
    <property type="evidence" value="ECO:0000318"/>
    <property type="project" value="GO_Central"/>
</dbReference>
<dbReference type="PROSITE" id="PS50011">
    <property type="entry name" value="PROTEIN_KINASE_DOM"/>
    <property type="match status" value="1"/>
</dbReference>
<accession>A0CQX6</accession>
<dbReference type="GO" id="GO:0005634">
    <property type="term" value="C:nucleus"/>
    <property type="evidence" value="ECO:0000318"/>
    <property type="project" value="GO_Central"/>
</dbReference>
<dbReference type="InterPro" id="IPR011009">
    <property type="entry name" value="Kinase-like_dom_sf"/>
</dbReference>
<dbReference type="SUPFAM" id="SSF56112">
    <property type="entry name" value="Protein kinase-like (PK-like)"/>
    <property type="match status" value="1"/>
</dbReference>
<name>A0CQX6_PARTE</name>
<dbReference type="OMA" id="XQTTHEE"/>
<evidence type="ECO:0000313" key="3">
    <source>
        <dbReference type="Proteomes" id="UP000000600"/>
    </source>
</evidence>
<organism evidence="2 3">
    <name type="scientific">Paramecium tetraurelia</name>
    <dbReference type="NCBI Taxonomy" id="5888"/>
    <lineage>
        <taxon>Eukaryota</taxon>
        <taxon>Sar</taxon>
        <taxon>Alveolata</taxon>
        <taxon>Ciliophora</taxon>
        <taxon>Intramacronucleata</taxon>
        <taxon>Oligohymenophorea</taxon>
        <taxon>Peniculida</taxon>
        <taxon>Parameciidae</taxon>
        <taxon>Paramecium</taxon>
    </lineage>
</organism>
<dbReference type="AlphaFoldDB" id="A0CQX6"/>
<dbReference type="EMBL" id="CT868143">
    <property type="protein sequence ID" value="CAK73193.1"/>
    <property type="molecule type" value="Genomic_DNA"/>
</dbReference>
<protein>
    <recommendedName>
        <fullName evidence="1">Protein kinase domain-containing protein</fullName>
    </recommendedName>
</protein>
<dbReference type="FunFam" id="1.10.510.10:FF:002469">
    <property type="entry name" value="Uncharacterized protein"/>
    <property type="match status" value="1"/>
</dbReference>
<dbReference type="InterPro" id="IPR000719">
    <property type="entry name" value="Prot_kinase_dom"/>
</dbReference>
<dbReference type="Gene3D" id="1.10.510.10">
    <property type="entry name" value="Transferase(Phosphotransferase) domain 1"/>
    <property type="match status" value="1"/>
</dbReference>
<dbReference type="SMART" id="SM00220">
    <property type="entry name" value="S_TKc"/>
    <property type="match status" value="1"/>
</dbReference>